<comment type="caution">
    <text evidence="2">The sequence shown here is derived from an EMBL/GenBank/DDBJ whole genome shotgun (WGS) entry which is preliminary data.</text>
</comment>
<dbReference type="Proteomes" id="UP001500724">
    <property type="component" value="Unassembled WGS sequence"/>
</dbReference>
<protein>
    <submittedName>
        <fullName evidence="2">Uncharacterized protein</fullName>
    </submittedName>
</protein>
<feature type="region of interest" description="Disordered" evidence="1">
    <location>
        <begin position="1"/>
        <end position="20"/>
    </location>
</feature>
<gene>
    <name evidence="2" type="ORF">GCM10009535_33140</name>
</gene>
<evidence type="ECO:0000313" key="2">
    <source>
        <dbReference type="EMBL" id="GAA0652179.1"/>
    </source>
</evidence>
<sequence>MRELSHEPVEIAQSAGPRRHDHVLTLQVPERMHQSIHIANGKKIDKWQLAQVDR</sequence>
<name>A0ABN1HII9_9ACTN</name>
<accession>A0ABN1HII9</accession>
<proteinExistence type="predicted"/>
<keyword evidence="3" id="KW-1185">Reference proteome</keyword>
<evidence type="ECO:0000256" key="1">
    <source>
        <dbReference type="SAM" id="MobiDB-lite"/>
    </source>
</evidence>
<reference evidence="2 3" key="1">
    <citation type="journal article" date="2019" name="Int. J. Syst. Evol. Microbiol.">
        <title>The Global Catalogue of Microorganisms (GCM) 10K type strain sequencing project: providing services to taxonomists for standard genome sequencing and annotation.</title>
        <authorList>
            <consortium name="The Broad Institute Genomics Platform"/>
            <consortium name="The Broad Institute Genome Sequencing Center for Infectious Disease"/>
            <person name="Wu L."/>
            <person name="Ma J."/>
        </authorList>
    </citation>
    <scope>NUCLEOTIDE SEQUENCE [LARGE SCALE GENOMIC DNA]</scope>
    <source>
        <strain evidence="2 3">JCM 10367</strain>
    </source>
</reference>
<dbReference type="EMBL" id="BAAAGU010000032">
    <property type="protein sequence ID" value="GAA0652179.1"/>
    <property type="molecule type" value="Genomic_DNA"/>
</dbReference>
<organism evidence="2 3">
    <name type="scientific">Streptomyces thermocarboxydovorans</name>
    <dbReference type="NCBI Taxonomy" id="59298"/>
    <lineage>
        <taxon>Bacteria</taxon>
        <taxon>Bacillati</taxon>
        <taxon>Actinomycetota</taxon>
        <taxon>Actinomycetes</taxon>
        <taxon>Kitasatosporales</taxon>
        <taxon>Streptomycetaceae</taxon>
        <taxon>Streptomyces</taxon>
    </lineage>
</organism>
<evidence type="ECO:0000313" key="3">
    <source>
        <dbReference type="Proteomes" id="UP001500724"/>
    </source>
</evidence>